<dbReference type="Gene3D" id="1.10.287.470">
    <property type="entry name" value="Helix hairpin bin"/>
    <property type="match status" value="1"/>
</dbReference>
<evidence type="ECO:0000259" key="8">
    <source>
        <dbReference type="Pfam" id="PF25967"/>
    </source>
</evidence>
<evidence type="ECO:0000256" key="3">
    <source>
        <dbReference type="SAM" id="Coils"/>
    </source>
</evidence>
<dbReference type="PANTHER" id="PTHR30158">
    <property type="entry name" value="ACRA/E-RELATED COMPONENT OF DRUG EFFLUX TRANSPORTER"/>
    <property type="match status" value="1"/>
</dbReference>
<comment type="caution">
    <text evidence="9">The sequence shown here is derived from an EMBL/GenBank/DDBJ whole genome shotgun (WGS) entry which is preliminary data.</text>
</comment>
<feature type="compositionally biased region" description="Low complexity" evidence="4">
    <location>
        <begin position="381"/>
        <end position="395"/>
    </location>
</feature>
<evidence type="ECO:0000259" key="5">
    <source>
        <dbReference type="Pfam" id="PF25876"/>
    </source>
</evidence>
<evidence type="ECO:0000313" key="9">
    <source>
        <dbReference type="EMBL" id="MCZ4330846.1"/>
    </source>
</evidence>
<feature type="region of interest" description="Disordered" evidence="4">
    <location>
        <begin position="371"/>
        <end position="405"/>
    </location>
</feature>
<dbReference type="InterPro" id="IPR058627">
    <property type="entry name" value="MdtA-like_C"/>
</dbReference>
<evidence type="ECO:0000259" key="6">
    <source>
        <dbReference type="Pfam" id="PF25917"/>
    </source>
</evidence>
<name>A0ABT4M696_9BURK</name>
<feature type="domain" description="Multidrug resistance protein MdtA-like beta-barrel" evidence="7">
    <location>
        <begin position="220"/>
        <end position="302"/>
    </location>
</feature>
<evidence type="ECO:0000313" key="10">
    <source>
        <dbReference type="Proteomes" id="UP001068379"/>
    </source>
</evidence>
<feature type="coiled-coil region" evidence="3">
    <location>
        <begin position="149"/>
        <end position="176"/>
    </location>
</feature>
<proteinExistence type="inferred from homology"/>
<sequence>MFSFHVRHAALALAGLLLAGGLLLMRESAGTLADAGHSSPSPAIPVDVATIQYQTITDWHEYSGRLEAVERVEIRPLVSGTLTQVRFQDGTLVRRGDPLFAIDPRPYQAAVDEAQAQLTAATAQAAYTGTDLARARRLLASNAIARRDFEEKRNAAREASARVQAAQATLRSAQLDLEHTRIAAPIDGRVSKAAVTEGNVVGASDARPLTTMVSVSQLYASFEMDEQAFLEMSGTAASGVRTAVPVSMGLANEPGYPRQGRLAFLDNSLDPLTGTIRVRALFDNPDGRLRPGLYARIRMSAGTPHDAVLLREQAIGTDQAKRFVMIVDDENKAAYREVTLGANREGWRVIQTGLTAGDRVVVNGMQRIRPGDTVAPTPVHADGGALATGAAAPLPGQSPDEQHRS</sequence>
<dbReference type="Gene3D" id="2.40.30.170">
    <property type="match status" value="1"/>
</dbReference>
<feature type="domain" description="Multidrug resistance protein MdtA-like C-terminal permuted SH3" evidence="8">
    <location>
        <begin position="306"/>
        <end position="367"/>
    </location>
</feature>
<dbReference type="EMBL" id="JAPWHE010000011">
    <property type="protein sequence ID" value="MCZ4330846.1"/>
    <property type="molecule type" value="Genomic_DNA"/>
</dbReference>
<keyword evidence="10" id="KW-1185">Reference proteome</keyword>
<dbReference type="PANTHER" id="PTHR30158:SF10">
    <property type="entry name" value="CATION EFFLUX PUMP"/>
    <property type="match status" value="1"/>
</dbReference>
<dbReference type="Pfam" id="PF25944">
    <property type="entry name" value="Beta-barrel_RND"/>
    <property type="match status" value="1"/>
</dbReference>
<dbReference type="Pfam" id="PF25967">
    <property type="entry name" value="RND-MFP_C"/>
    <property type="match status" value="1"/>
</dbReference>
<feature type="domain" description="Multidrug resistance protein MdtA-like alpha-helical hairpin" evidence="5">
    <location>
        <begin position="111"/>
        <end position="180"/>
    </location>
</feature>
<keyword evidence="3" id="KW-0175">Coiled coil</keyword>
<dbReference type="Gene3D" id="2.40.50.100">
    <property type="match status" value="1"/>
</dbReference>
<dbReference type="Gene3D" id="2.40.420.20">
    <property type="match status" value="1"/>
</dbReference>
<organism evidence="9 10">
    <name type="scientific">Castellaniella denitrificans</name>
    <dbReference type="NCBI Taxonomy" id="56119"/>
    <lineage>
        <taxon>Bacteria</taxon>
        <taxon>Pseudomonadati</taxon>
        <taxon>Pseudomonadota</taxon>
        <taxon>Betaproteobacteria</taxon>
        <taxon>Burkholderiales</taxon>
        <taxon>Alcaligenaceae</taxon>
        <taxon>Castellaniella</taxon>
    </lineage>
</organism>
<protein>
    <submittedName>
        <fullName evidence="9">Efflux RND transporter periplasmic adaptor subunit</fullName>
    </submittedName>
</protein>
<reference evidence="9" key="1">
    <citation type="submission" date="2022-12" db="EMBL/GenBank/DDBJ databases">
        <title>Bacterial isolates from different developmental stages of Nematostella vectensis.</title>
        <authorList>
            <person name="Fraune S."/>
        </authorList>
    </citation>
    <scope>NUCLEOTIDE SEQUENCE</scope>
    <source>
        <strain evidence="9">G21619-S1</strain>
    </source>
</reference>
<dbReference type="Pfam" id="PF25917">
    <property type="entry name" value="BSH_RND"/>
    <property type="match status" value="1"/>
</dbReference>
<evidence type="ECO:0000259" key="7">
    <source>
        <dbReference type="Pfam" id="PF25944"/>
    </source>
</evidence>
<dbReference type="InterPro" id="IPR058624">
    <property type="entry name" value="MdtA-like_HH"/>
</dbReference>
<dbReference type="Pfam" id="PF25876">
    <property type="entry name" value="HH_MFP_RND"/>
    <property type="match status" value="1"/>
</dbReference>
<comment type="subcellular location">
    <subcellularLocation>
        <location evidence="1">Cell envelope</location>
    </subcellularLocation>
</comment>
<dbReference type="InterPro" id="IPR006143">
    <property type="entry name" value="RND_pump_MFP"/>
</dbReference>
<dbReference type="SUPFAM" id="SSF111369">
    <property type="entry name" value="HlyD-like secretion proteins"/>
    <property type="match status" value="1"/>
</dbReference>
<dbReference type="Proteomes" id="UP001068379">
    <property type="component" value="Unassembled WGS sequence"/>
</dbReference>
<dbReference type="NCBIfam" id="TIGR01730">
    <property type="entry name" value="RND_mfp"/>
    <property type="match status" value="1"/>
</dbReference>
<evidence type="ECO:0000256" key="4">
    <source>
        <dbReference type="SAM" id="MobiDB-lite"/>
    </source>
</evidence>
<evidence type="ECO:0000256" key="2">
    <source>
        <dbReference type="ARBA" id="ARBA00009477"/>
    </source>
</evidence>
<dbReference type="RefSeq" id="WP_269359795.1">
    <property type="nucleotide sequence ID" value="NZ_JAPWHE010000011.1"/>
</dbReference>
<feature type="domain" description="Multidrug resistance protein MdtA-like barrel-sandwich hybrid" evidence="6">
    <location>
        <begin position="71"/>
        <end position="211"/>
    </location>
</feature>
<gene>
    <name evidence="9" type="ORF">O4H32_12920</name>
</gene>
<dbReference type="InterPro" id="IPR058625">
    <property type="entry name" value="MdtA-like_BSH"/>
</dbReference>
<accession>A0ABT4M696</accession>
<dbReference type="InterPro" id="IPR058626">
    <property type="entry name" value="MdtA-like_b-barrel"/>
</dbReference>
<evidence type="ECO:0000256" key="1">
    <source>
        <dbReference type="ARBA" id="ARBA00004196"/>
    </source>
</evidence>
<comment type="similarity">
    <text evidence="2">Belongs to the membrane fusion protein (MFP) (TC 8.A.1) family.</text>
</comment>